<feature type="compositionally biased region" description="Basic residues" evidence="1">
    <location>
        <begin position="215"/>
        <end position="226"/>
    </location>
</feature>
<name>A0A540WG50_9ACTN</name>
<gene>
    <name evidence="2" type="ORF">E6W39_00900</name>
</gene>
<reference evidence="2 3" key="1">
    <citation type="submission" date="2019-06" db="EMBL/GenBank/DDBJ databases">
        <title>Description of Kitasatospora acidophila sp. nov. isolated from pine grove soil, and reclassification of Streptomyces novaecaesareae to Kitasatospora novaeceasareae comb. nov.</title>
        <authorList>
            <person name="Kim M.J."/>
        </authorList>
    </citation>
    <scope>NUCLEOTIDE SEQUENCE [LARGE SCALE GENOMIC DNA]</scope>
    <source>
        <strain evidence="2 3">MMS16-CNU292</strain>
    </source>
</reference>
<accession>A0A540WG50</accession>
<dbReference type="RefSeq" id="WP_141631793.1">
    <property type="nucleotide sequence ID" value="NZ_VIGB01000002.1"/>
</dbReference>
<feature type="compositionally biased region" description="Pro residues" evidence="1">
    <location>
        <begin position="189"/>
        <end position="201"/>
    </location>
</feature>
<evidence type="ECO:0000313" key="2">
    <source>
        <dbReference type="EMBL" id="TQF07928.1"/>
    </source>
</evidence>
<protein>
    <submittedName>
        <fullName evidence="2">Uncharacterized protein</fullName>
    </submittedName>
</protein>
<dbReference type="EMBL" id="VIGB01000002">
    <property type="protein sequence ID" value="TQF07928.1"/>
    <property type="molecule type" value="Genomic_DNA"/>
</dbReference>
<feature type="region of interest" description="Disordered" evidence="1">
    <location>
        <begin position="174"/>
        <end position="226"/>
    </location>
</feature>
<dbReference type="OrthoDB" id="3389975at2"/>
<comment type="caution">
    <text evidence="2">The sequence shown here is derived from an EMBL/GenBank/DDBJ whole genome shotgun (WGS) entry which is preliminary data.</text>
</comment>
<dbReference type="AlphaFoldDB" id="A0A540WG50"/>
<feature type="region of interest" description="Disordered" evidence="1">
    <location>
        <begin position="1"/>
        <end position="27"/>
    </location>
</feature>
<sequence length="226" mass="23924">MRRTAGPEVRRLCGAAPSSTNGHADHGGVAVRADRAHECHELGGVLGYFGGVAAAQTRLGLPVRYAATYGGGRWGWSLEGGAAMDKERAERLVAALRAREVMAHLAELGVYEYAVRVVLPDDGGEAVWDSSDALGLEAEVLQDGVLMGLVPHVPGSERMTEDECVEAIATTEYDRAGLHPPTDSGSPSSPAPVRPSSPVPIRPTADASTSQAGPKPRRHWWSRRSS</sequence>
<proteinExistence type="predicted"/>
<evidence type="ECO:0000313" key="3">
    <source>
        <dbReference type="Proteomes" id="UP000319103"/>
    </source>
</evidence>
<organism evidence="2 3">
    <name type="scientific">Kitasatospora acidiphila</name>
    <dbReference type="NCBI Taxonomy" id="2567942"/>
    <lineage>
        <taxon>Bacteria</taxon>
        <taxon>Bacillati</taxon>
        <taxon>Actinomycetota</taxon>
        <taxon>Actinomycetes</taxon>
        <taxon>Kitasatosporales</taxon>
        <taxon>Streptomycetaceae</taxon>
        <taxon>Kitasatospora</taxon>
    </lineage>
</organism>
<evidence type="ECO:0000256" key="1">
    <source>
        <dbReference type="SAM" id="MobiDB-lite"/>
    </source>
</evidence>
<keyword evidence="3" id="KW-1185">Reference proteome</keyword>
<dbReference type="Proteomes" id="UP000319103">
    <property type="component" value="Unassembled WGS sequence"/>
</dbReference>